<dbReference type="PANTHER" id="PTHR10460:SF0">
    <property type="entry name" value="ABELSON INTERACTING PROTEIN, ISOFORM D"/>
    <property type="match status" value="1"/>
</dbReference>
<evidence type="ECO:0000259" key="12">
    <source>
        <dbReference type="PROSITE" id="PS50002"/>
    </source>
</evidence>
<dbReference type="FunFam" id="2.30.30.40:FF:000002">
    <property type="entry name" value="abl interactor 1 isoform X1"/>
    <property type="match status" value="1"/>
</dbReference>
<evidence type="ECO:0000313" key="13">
    <source>
        <dbReference type="Proteomes" id="UP000046392"/>
    </source>
</evidence>
<dbReference type="SMART" id="SM00326">
    <property type="entry name" value="SH3"/>
    <property type="match status" value="1"/>
</dbReference>
<feature type="domain" description="SH3" evidence="12">
    <location>
        <begin position="421"/>
        <end position="479"/>
    </location>
</feature>
<evidence type="ECO:0000256" key="10">
    <source>
        <dbReference type="PROSITE-ProRule" id="PRU00192"/>
    </source>
</evidence>
<comment type="subcellular location">
    <subcellularLocation>
        <location evidence="2">Cell projection</location>
        <location evidence="2">Lamellipodium</location>
    </subcellularLocation>
    <subcellularLocation>
        <location evidence="1">Cytoplasm</location>
        <location evidence="1">Cytoskeleton</location>
    </subcellularLocation>
</comment>
<name>A0A0N5BSE9_STREA</name>
<dbReference type="CDD" id="cd11826">
    <property type="entry name" value="SH3_Abi"/>
    <property type="match status" value="1"/>
</dbReference>
<dbReference type="Proteomes" id="UP000046392">
    <property type="component" value="Unplaced"/>
</dbReference>
<evidence type="ECO:0000313" key="14">
    <source>
        <dbReference type="WBParaSite" id="SPAL_0000879200.1"/>
    </source>
</evidence>
<dbReference type="GO" id="GO:0031209">
    <property type="term" value="C:SCAR complex"/>
    <property type="evidence" value="ECO:0007669"/>
    <property type="project" value="TreeGrafter"/>
</dbReference>
<evidence type="ECO:0000256" key="6">
    <source>
        <dbReference type="ARBA" id="ARBA00022553"/>
    </source>
</evidence>
<evidence type="ECO:0000256" key="2">
    <source>
        <dbReference type="ARBA" id="ARBA00004510"/>
    </source>
</evidence>
<keyword evidence="13" id="KW-1185">Reference proteome</keyword>
<dbReference type="GO" id="GO:0001764">
    <property type="term" value="P:neuron migration"/>
    <property type="evidence" value="ECO:0007669"/>
    <property type="project" value="TreeGrafter"/>
</dbReference>
<dbReference type="Gene3D" id="2.30.30.40">
    <property type="entry name" value="SH3 Domains"/>
    <property type="match status" value="1"/>
</dbReference>
<evidence type="ECO:0000256" key="9">
    <source>
        <dbReference type="ARBA" id="ARBA00023273"/>
    </source>
</evidence>
<evidence type="ECO:0000256" key="1">
    <source>
        <dbReference type="ARBA" id="ARBA00004245"/>
    </source>
</evidence>
<dbReference type="InterPro" id="IPR036028">
    <property type="entry name" value="SH3-like_dom_sf"/>
</dbReference>
<dbReference type="AlphaFoldDB" id="A0A0N5BSE9"/>
<keyword evidence="6" id="KW-0597">Phosphoprotein</keyword>
<dbReference type="STRING" id="174720.A0A0N5BSE9"/>
<sequence length="479" mass="53317">MDIDKSLLRRLIEEDIPDGRYKLEESHTNLERVAAYCEANYLQSENKKAAFEETKSFAIKSLGSVAYHINNLAVNLLQTLNLENERIEGLQLEVSKANHLMKMRKEKCGRRQIGMLAVPKKSSSDVKTEIVQRKPAPHYERKPIDYSSLDDIGHGTIIPDYHAPQSIMSGNIYASTGERVMSQIGTIARASSSISTTYASSADLQHKRSIGTLSRGGNRPNINEGHYRVPQVAPTPKIDPEIYSTLTRAQAAQMRQLQNQHTELEIQSTLLGDGIYAQAKLSQNYDDRNPYGSYDTGTLRSSGQHMSGMNHYSPMSGMNTVNNINVMNSTLTRKSSNSNDYSVMTNNVAHLRYVGQQPISSIPPIDDEDDGLPNPPQLFNSQFYNNMAPSVGSDDFAHAPSMNQRFSGIPSNDDPSWAPATYLEKGVVIYDYDADKPDELTLREGNIVYILRKNDDGWNEGVMDGTTGLFPGNYVKPIV</sequence>
<keyword evidence="5" id="KW-0963">Cytoplasm</keyword>
<dbReference type="GO" id="GO:0098858">
    <property type="term" value="C:actin-based cell projection"/>
    <property type="evidence" value="ECO:0007669"/>
    <property type="project" value="TreeGrafter"/>
</dbReference>
<feature type="region of interest" description="Disordered" evidence="11">
    <location>
        <begin position="210"/>
        <end position="238"/>
    </location>
</feature>
<dbReference type="InterPro" id="IPR028455">
    <property type="entry name" value="ABI3_SH3"/>
</dbReference>
<dbReference type="PRINTS" id="PR00499">
    <property type="entry name" value="P67PHOX"/>
</dbReference>
<keyword evidence="9" id="KW-0966">Cell projection</keyword>
<evidence type="ECO:0000256" key="3">
    <source>
        <dbReference type="ARBA" id="ARBA00010020"/>
    </source>
</evidence>
<comment type="similarity">
    <text evidence="3">Belongs to the ABI family.</text>
</comment>
<reference evidence="14" key="1">
    <citation type="submission" date="2017-02" db="UniProtKB">
        <authorList>
            <consortium name="WormBaseParasite"/>
        </authorList>
    </citation>
    <scope>IDENTIFICATION</scope>
</reference>
<dbReference type="PRINTS" id="PR00452">
    <property type="entry name" value="SH3DOMAIN"/>
</dbReference>
<protein>
    <submittedName>
        <fullName evidence="14">SH3 domain-containing protein</fullName>
    </submittedName>
</protein>
<dbReference type="InterPro" id="IPR001452">
    <property type="entry name" value="SH3_domain"/>
</dbReference>
<accession>A0A0N5BSE9</accession>
<dbReference type="WBParaSite" id="SPAL_0000879200.1">
    <property type="protein sequence ID" value="SPAL_0000879200.1"/>
    <property type="gene ID" value="SPAL_0000879200"/>
</dbReference>
<keyword evidence="7" id="KW-0175">Coiled coil</keyword>
<evidence type="ECO:0000256" key="4">
    <source>
        <dbReference type="ARBA" id="ARBA00022443"/>
    </source>
</evidence>
<evidence type="ECO:0000256" key="7">
    <source>
        <dbReference type="ARBA" id="ARBA00023054"/>
    </source>
</evidence>
<dbReference type="Pfam" id="PF00018">
    <property type="entry name" value="SH3_1"/>
    <property type="match status" value="1"/>
</dbReference>
<dbReference type="InterPro" id="IPR028457">
    <property type="entry name" value="ABI"/>
</dbReference>
<evidence type="ECO:0000256" key="5">
    <source>
        <dbReference type="ARBA" id="ARBA00022490"/>
    </source>
</evidence>
<dbReference type="GO" id="GO:0005856">
    <property type="term" value="C:cytoskeleton"/>
    <property type="evidence" value="ECO:0007669"/>
    <property type="project" value="UniProtKB-SubCell"/>
</dbReference>
<evidence type="ECO:0000256" key="11">
    <source>
        <dbReference type="SAM" id="MobiDB-lite"/>
    </source>
</evidence>
<dbReference type="GO" id="GO:0017124">
    <property type="term" value="F:SH3 domain binding"/>
    <property type="evidence" value="ECO:0007669"/>
    <property type="project" value="TreeGrafter"/>
</dbReference>
<keyword evidence="8" id="KW-0206">Cytoskeleton</keyword>
<dbReference type="Pfam" id="PF07815">
    <property type="entry name" value="Abi_HHR"/>
    <property type="match status" value="1"/>
</dbReference>
<dbReference type="InterPro" id="IPR012849">
    <property type="entry name" value="Abl-interactor_HHR_dom"/>
</dbReference>
<evidence type="ECO:0000256" key="8">
    <source>
        <dbReference type="ARBA" id="ARBA00023212"/>
    </source>
</evidence>
<dbReference type="PANTHER" id="PTHR10460">
    <property type="entry name" value="ABL INTERACTOR FAMILY MEMBER"/>
    <property type="match status" value="1"/>
</dbReference>
<dbReference type="PROSITE" id="PS50002">
    <property type="entry name" value="SH3"/>
    <property type="match status" value="1"/>
</dbReference>
<dbReference type="SUPFAM" id="SSF50044">
    <property type="entry name" value="SH3-domain"/>
    <property type="match status" value="1"/>
</dbReference>
<keyword evidence="4 10" id="KW-0728">SH3 domain</keyword>
<organism evidence="13 14">
    <name type="scientific">Strongyloides papillosus</name>
    <name type="common">Intestinal threadworm</name>
    <dbReference type="NCBI Taxonomy" id="174720"/>
    <lineage>
        <taxon>Eukaryota</taxon>
        <taxon>Metazoa</taxon>
        <taxon>Ecdysozoa</taxon>
        <taxon>Nematoda</taxon>
        <taxon>Chromadorea</taxon>
        <taxon>Rhabditida</taxon>
        <taxon>Tylenchina</taxon>
        <taxon>Panagrolaimomorpha</taxon>
        <taxon>Strongyloidoidea</taxon>
        <taxon>Strongyloididae</taxon>
        <taxon>Strongyloides</taxon>
    </lineage>
</organism>
<dbReference type="GO" id="GO:0035591">
    <property type="term" value="F:signaling adaptor activity"/>
    <property type="evidence" value="ECO:0007669"/>
    <property type="project" value="TreeGrafter"/>
</dbReference>
<proteinExistence type="inferred from homology"/>
<dbReference type="GO" id="GO:0030027">
    <property type="term" value="C:lamellipodium"/>
    <property type="evidence" value="ECO:0007669"/>
    <property type="project" value="UniProtKB-SubCell"/>
</dbReference>
<dbReference type="Gene3D" id="6.10.140.1620">
    <property type="match status" value="1"/>
</dbReference>